<evidence type="ECO:0000313" key="3">
    <source>
        <dbReference type="Proteomes" id="UP000033551"/>
    </source>
</evidence>
<dbReference type="Proteomes" id="UP000033551">
    <property type="component" value="Unassembled WGS sequence"/>
</dbReference>
<organism evidence="2 3">
    <name type="scientific">Streptomyces katrae</name>
    <dbReference type="NCBI Taxonomy" id="68223"/>
    <lineage>
        <taxon>Bacteria</taxon>
        <taxon>Bacillati</taxon>
        <taxon>Actinomycetota</taxon>
        <taxon>Actinomycetes</taxon>
        <taxon>Kitasatosporales</taxon>
        <taxon>Streptomycetaceae</taxon>
        <taxon>Streptomyces</taxon>
    </lineage>
</organism>
<dbReference type="EMBL" id="JZWV01001514">
    <property type="protein sequence ID" value="KJY20235.1"/>
    <property type="molecule type" value="Genomic_DNA"/>
</dbReference>
<protein>
    <submittedName>
        <fullName evidence="2">Uncharacterized protein</fullName>
    </submittedName>
</protein>
<evidence type="ECO:0000256" key="1">
    <source>
        <dbReference type="SAM" id="MobiDB-lite"/>
    </source>
</evidence>
<reference evidence="2 3" key="1">
    <citation type="submission" date="2015-02" db="EMBL/GenBank/DDBJ databases">
        <authorList>
            <person name="Ju K.-S."/>
            <person name="Doroghazi J.R."/>
            <person name="Metcalf W."/>
        </authorList>
    </citation>
    <scope>NUCLEOTIDE SEQUENCE [LARGE SCALE GENOMIC DNA]</scope>
    <source>
        <strain evidence="2 3">NRRL ISP-5550</strain>
    </source>
</reference>
<gene>
    <name evidence="2" type="ORF">VR44_38780</name>
</gene>
<accession>A0A0F4IDW4</accession>
<comment type="caution">
    <text evidence="2">The sequence shown here is derived from an EMBL/GenBank/DDBJ whole genome shotgun (WGS) entry which is preliminary data.</text>
</comment>
<evidence type="ECO:0000313" key="2">
    <source>
        <dbReference type="EMBL" id="KJY20235.1"/>
    </source>
</evidence>
<dbReference type="RefSeq" id="WP_045952387.1">
    <property type="nucleotide sequence ID" value="NZ_JZWV01001514.1"/>
</dbReference>
<sequence>MRARTTSTTAPKPRYGVPSPALLARADRGYARFLAQQRENQEHDGSQALPAPAAHPATAPARL</sequence>
<dbReference type="OrthoDB" id="4311332at2"/>
<name>A0A0F4IDW4_9ACTN</name>
<dbReference type="AlphaFoldDB" id="A0A0F4IDW4"/>
<feature type="compositionally biased region" description="Low complexity" evidence="1">
    <location>
        <begin position="48"/>
        <end position="63"/>
    </location>
</feature>
<dbReference type="PATRIC" id="fig|68223.7.peg.5469"/>
<keyword evidence="3" id="KW-1185">Reference proteome</keyword>
<feature type="region of interest" description="Disordered" evidence="1">
    <location>
        <begin position="36"/>
        <end position="63"/>
    </location>
</feature>
<proteinExistence type="predicted"/>